<gene>
    <name evidence="6" type="ORF">DLK05_03260</name>
</gene>
<dbReference type="Pfam" id="PF01228">
    <property type="entry name" value="Gly_radical"/>
    <property type="match status" value="1"/>
</dbReference>
<dbReference type="InterPro" id="IPR001150">
    <property type="entry name" value="Gly_radical"/>
</dbReference>
<reference evidence="6 7" key="1">
    <citation type="submission" date="2018-11" db="EMBL/GenBank/DDBJ databases">
        <title>Parancylomarina longa gen. nov., sp. nov., isolated from sediments of southern Okinawa.</title>
        <authorList>
            <person name="Fu T."/>
        </authorList>
    </citation>
    <scope>NUCLEOTIDE SEQUENCE [LARGE SCALE GENOMIC DNA]</scope>
    <source>
        <strain evidence="6 7">T3-2 S1-C</strain>
    </source>
</reference>
<dbReference type="SUPFAM" id="SSF51998">
    <property type="entry name" value="PFL-like glycyl radical enzymes"/>
    <property type="match status" value="1"/>
</dbReference>
<dbReference type="GO" id="GO:0005829">
    <property type="term" value="C:cytosol"/>
    <property type="evidence" value="ECO:0007669"/>
    <property type="project" value="TreeGrafter"/>
</dbReference>
<keyword evidence="1 3" id="KW-0556">Organic radical</keyword>
<dbReference type="AlphaFoldDB" id="A0A434AZ19"/>
<feature type="domain" description="PFL" evidence="5">
    <location>
        <begin position="3"/>
        <end position="660"/>
    </location>
</feature>
<comment type="caution">
    <text evidence="6">The sequence shown here is derived from an EMBL/GenBank/DDBJ whole genome shotgun (WGS) entry which is preliminary data.</text>
</comment>
<dbReference type="PROSITE" id="PS51149">
    <property type="entry name" value="GLY_RADICAL_2"/>
    <property type="match status" value="1"/>
</dbReference>
<dbReference type="OrthoDB" id="9803969at2"/>
<evidence type="ECO:0000259" key="4">
    <source>
        <dbReference type="PROSITE" id="PS51149"/>
    </source>
</evidence>
<dbReference type="RefSeq" id="WP_127342538.1">
    <property type="nucleotide sequence ID" value="NZ_RJJX01000002.1"/>
</dbReference>
<dbReference type="PANTHER" id="PTHR43641">
    <property type="entry name" value="FORMATE ACETYLTRANSFERASE 3-RELATED"/>
    <property type="match status" value="1"/>
</dbReference>
<dbReference type="Pfam" id="PF02901">
    <property type="entry name" value="PFL-like"/>
    <property type="match status" value="1"/>
</dbReference>
<accession>A0A434AZ19</accession>
<dbReference type="EMBL" id="RJJX01000002">
    <property type="protein sequence ID" value="RUT79715.1"/>
    <property type="molecule type" value="Genomic_DNA"/>
</dbReference>
<organism evidence="6 7">
    <name type="scientific">Ancylomarina longa</name>
    <dbReference type="NCBI Taxonomy" id="2487017"/>
    <lineage>
        <taxon>Bacteria</taxon>
        <taxon>Pseudomonadati</taxon>
        <taxon>Bacteroidota</taxon>
        <taxon>Bacteroidia</taxon>
        <taxon>Marinilabiliales</taxon>
        <taxon>Marinifilaceae</taxon>
        <taxon>Ancylomarina</taxon>
    </lineage>
</organism>
<evidence type="ECO:0000256" key="1">
    <source>
        <dbReference type="ARBA" id="ARBA00022818"/>
    </source>
</evidence>
<dbReference type="InterPro" id="IPR051215">
    <property type="entry name" value="GRE"/>
</dbReference>
<dbReference type="CDD" id="cd01677">
    <property type="entry name" value="PFL2_DhaB_BssA"/>
    <property type="match status" value="1"/>
</dbReference>
<protein>
    <submittedName>
        <fullName evidence="6">Glycyl radical protein</fullName>
    </submittedName>
</protein>
<sequence length="787" mass="89330">MNQRIKILREQSLNAINCISHERALLMTEFYKSDEAQKVSVPVQRAMSFQYIFANKTICINENELILGERGPAPKACPTYPEICIHSLEDLQILNDRTKVSFKVETETRKVYKDTIIPFWSGKTNRDRLMDNMNEEWKHAYQAGIFTEFQEQRAPGHTVLGKKMFQKGFLEVKKEIEAAIQSLDFFNDTKAYEKQEELKAMDLVCDGIILFAERHAVELERLAREEKDSVRKAELEKMAKICRRVPAHAPETFHEALQHYWFIHLGVITELNPWDSFNPGRLDQHLQPFYEKEVLGGTLSQEAMYELLQAFWIKFNNHPAPPKMGVTAKESNTYTDFCLINMGGVKEDGSDAVNDMSYILLDVIEEMRLLQPSSMVQLSKKNPDRFIKRALKIVKTGFGQPSIFNTDAIVQELLRQGKSIEDARNGGCSGCVETGAFGTESYTLTGYFNLAKILEITLNNGFDPRTKQQIGLHTGTIADFASYEDLFAAWQKQVQYFADIKIRGNNVIESLYANYLPVPFLSVLVEDCISKGQDYNAGGARYNTSYIQGVGLGSLSDMFAAIKYQVYDQKYISLEELKYAMDQNFEGYDELRAKLVYNTPKYGNDDDYADQEALAIFETFYAAINARPSSKGGVFRINMLPTTCHVYFGNVMGASADGRLAEKPLSEGISPFQGADTKGPTAVVKSASKMDHLRTGGTLLNQKFSPSFMNNDAGITQVMNLVRSYFRMDGHHIQFNVVSTDTLKDAQKHPENYKDLIVRVAGYSDYFNDLGEDLQNEIIERNEHESF</sequence>
<evidence type="ECO:0000313" key="7">
    <source>
        <dbReference type="Proteomes" id="UP000282985"/>
    </source>
</evidence>
<feature type="domain" description="Glycine radical" evidence="4">
    <location>
        <begin position="667"/>
        <end position="787"/>
    </location>
</feature>
<dbReference type="Proteomes" id="UP000282985">
    <property type="component" value="Unassembled WGS sequence"/>
</dbReference>
<keyword evidence="7" id="KW-1185">Reference proteome</keyword>
<proteinExistence type="predicted"/>
<name>A0A434AZ19_9BACT</name>
<dbReference type="Gene3D" id="3.20.70.20">
    <property type="match status" value="1"/>
</dbReference>
<evidence type="ECO:0000256" key="3">
    <source>
        <dbReference type="PROSITE-ProRule" id="PRU00493"/>
    </source>
</evidence>
<evidence type="ECO:0000256" key="2">
    <source>
        <dbReference type="ARBA" id="ARBA00023239"/>
    </source>
</evidence>
<feature type="modified residue" description="Glycine radical" evidence="3">
    <location>
        <position position="762"/>
    </location>
</feature>
<dbReference type="PANTHER" id="PTHR43641:SF2">
    <property type="entry name" value="DEHYDRATASE YBIW-RELATED"/>
    <property type="match status" value="1"/>
</dbReference>
<evidence type="ECO:0000259" key="5">
    <source>
        <dbReference type="PROSITE" id="PS51554"/>
    </source>
</evidence>
<evidence type="ECO:0000313" key="6">
    <source>
        <dbReference type="EMBL" id="RUT79715.1"/>
    </source>
</evidence>
<dbReference type="NCBIfam" id="NF043068">
    <property type="entry name" value="glycl_HYPD"/>
    <property type="match status" value="1"/>
</dbReference>
<dbReference type="InterPro" id="IPR004184">
    <property type="entry name" value="PFL_dom"/>
</dbReference>
<dbReference type="PROSITE" id="PS51554">
    <property type="entry name" value="PFL"/>
    <property type="match status" value="1"/>
</dbReference>
<dbReference type="InterPro" id="IPR050012">
    <property type="entry name" value="Glycl_HYPD"/>
</dbReference>
<dbReference type="GO" id="GO:0016835">
    <property type="term" value="F:carbon-oxygen lyase activity"/>
    <property type="evidence" value="ECO:0007669"/>
    <property type="project" value="InterPro"/>
</dbReference>
<keyword evidence="2" id="KW-0456">Lyase</keyword>